<evidence type="ECO:0000313" key="2">
    <source>
        <dbReference type="Proteomes" id="UP000499080"/>
    </source>
</evidence>
<keyword evidence="2" id="KW-1185">Reference proteome</keyword>
<dbReference type="EMBL" id="BGPR01131739">
    <property type="protein sequence ID" value="GBN47483.1"/>
    <property type="molecule type" value="Genomic_DNA"/>
</dbReference>
<protein>
    <submittedName>
        <fullName evidence="1">Uncharacterized protein</fullName>
    </submittedName>
</protein>
<gene>
    <name evidence="1" type="ORF">AVEN_243279_1</name>
</gene>
<name>A0A4Y2P8Y4_ARAVE</name>
<dbReference type="Proteomes" id="UP000499080">
    <property type="component" value="Unassembled WGS sequence"/>
</dbReference>
<accession>A0A4Y2P8Y4</accession>
<reference evidence="1 2" key="1">
    <citation type="journal article" date="2019" name="Sci. Rep.">
        <title>Orb-weaving spider Araneus ventricosus genome elucidates the spidroin gene catalogue.</title>
        <authorList>
            <person name="Kono N."/>
            <person name="Nakamura H."/>
            <person name="Ohtoshi R."/>
            <person name="Moran D.A.P."/>
            <person name="Shinohara A."/>
            <person name="Yoshida Y."/>
            <person name="Fujiwara M."/>
            <person name="Mori M."/>
            <person name="Tomita M."/>
            <person name="Arakawa K."/>
        </authorList>
    </citation>
    <scope>NUCLEOTIDE SEQUENCE [LARGE SCALE GENOMIC DNA]</scope>
</reference>
<organism evidence="1 2">
    <name type="scientific">Araneus ventricosus</name>
    <name type="common">Orbweaver spider</name>
    <name type="synonym">Epeira ventricosa</name>
    <dbReference type="NCBI Taxonomy" id="182803"/>
    <lineage>
        <taxon>Eukaryota</taxon>
        <taxon>Metazoa</taxon>
        <taxon>Ecdysozoa</taxon>
        <taxon>Arthropoda</taxon>
        <taxon>Chelicerata</taxon>
        <taxon>Arachnida</taxon>
        <taxon>Araneae</taxon>
        <taxon>Araneomorphae</taxon>
        <taxon>Entelegynae</taxon>
        <taxon>Araneoidea</taxon>
        <taxon>Araneidae</taxon>
        <taxon>Araneus</taxon>
    </lineage>
</organism>
<dbReference type="AlphaFoldDB" id="A0A4Y2P8Y4"/>
<sequence>MVTSKLDLTCCSLVMNLRSCRAELAASLQTCIERLLQLCCKLKLLYGTERKGPKKENYEVFFQSGTQAPKRRAWYGGTSIVAVAMTGWEKGIPRFPTRWFEVR</sequence>
<evidence type="ECO:0000313" key="1">
    <source>
        <dbReference type="EMBL" id="GBN47483.1"/>
    </source>
</evidence>
<comment type="caution">
    <text evidence="1">The sequence shown here is derived from an EMBL/GenBank/DDBJ whole genome shotgun (WGS) entry which is preliminary data.</text>
</comment>
<proteinExistence type="predicted"/>